<feature type="non-terminal residue" evidence="1">
    <location>
        <position position="1"/>
    </location>
</feature>
<accession>X1F089</accession>
<dbReference type="AlphaFoldDB" id="X1F089"/>
<proteinExistence type="predicted"/>
<evidence type="ECO:0000313" key="1">
    <source>
        <dbReference type="EMBL" id="GAH22819.1"/>
    </source>
</evidence>
<reference evidence="1" key="1">
    <citation type="journal article" date="2014" name="Front. Microbiol.">
        <title>High frequency of phylogenetically diverse reductive dehalogenase-homologous genes in deep subseafloor sedimentary metagenomes.</title>
        <authorList>
            <person name="Kawai M."/>
            <person name="Futagami T."/>
            <person name="Toyoda A."/>
            <person name="Takaki Y."/>
            <person name="Nishi S."/>
            <person name="Hori S."/>
            <person name="Arai W."/>
            <person name="Tsubouchi T."/>
            <person name="Morono Y."/>
            <person name="Uchiyama I."/>
            <person name="Ito T."/>
            <person name="Fujiyama A."/>
            <person name="Inagaki F."/>
            <person name="Takami H."/>
        </authorList>
    </citation>
    <scope>NUCLEOTIDE SEQUENCE</scope>
    <source>
        <strain evidence="1">Expedition CK06-06</strain>
    </source>
</reference>
<name>X1F089_9ZZZZ</name>
<organism evidence="1">
    <name type="scientific">marine sediment metagenome</name>
    <dbReference type="NCBI Taxonomy" id="412755"/>
    <lineage>
        <taxon>unclassified sequences</taxon>
        <taxon>metagenomes</taxon>
        <taxon>ecological metagenomes</taxon>
    </lineage>
</organism>
<comment type="caution">
    <text evidence="1">The sequence shown here is derived from an EMBL/GenBank/DDBJ whole genome shotgun (WGS) entry which is preliminary data.</text>
</comment>
<sequence length="32" mass="3896">VLKLCKYSDWEKRIKALIERILPIQKELARLQ</sequence>
<dbReference type="EMBL" id="BART01042397">
    <property type="protein sequence ID" value="GAH22819.1"/>
    <property type="molecule type" value="Genomic_DNA"/>
</dbReference>
<gene>
    <name evidence="1" type="ORF">S01H4_67412</name>
</gene>
<protein>
    <submittedName>
        <fullName evidence="1">Uncharacterized protein</fullName>
    </submittedName>
</protein>
<feature type="non-terminal residue" evidence="1">
    <location>
        <position position="32"/>
    </location>
</feature>